<evidence type="ECO:0000313" key="2">
    <source>
        <dbReference type="EMBL" id="AFK63105.1"/>
    </source>
</evidence>
<evidence type="ECO:0000313" key="3">
    <source>
        <dbReference type="Proteomes" id="UP000005267"/>
    </source>
</evidence>
<dbReference type="Proteomes" id="UP000005267">
    <property type="component" value="Chromosome"/>
</dbReference>
<dbReference type="OrthoDB" id="5292592at2"/>
<sequence length="259" mass="27537">MAPVPPRLVVGGVASAGVSLVVAVTAVCSVGFLADRVSSGLNDNAGQVLGADLLFESDTPIEPEVVEQAHAMALQTAKTWQFPSMVTFDKQSRLASIKVVSEGYPLKGTVTLQGAGDEANSQNRQAVQRIPPAGTVWVDPALLAQLQASPEAQLRVGMKTLQVSAIIENEPDRNVAFVNIAPRLMMNEADMQATGLLVPGSRVKETLLMAGDAEAVAQMRTWLTARPAKGARSSAPIRPAPRSGHRWTALNSFCRWFLS</sequence>
<keyword evidence="1" id="KW-0472">Membrane</keyword>
<protein>
    <submittedName>
        <fullName evidence="2">Membrane protein</fullName>
    </submittedName>
</protein>
<dbReference type="RefSeq" id="WP_014751196.1">
    <property type="nucleotide sequence ID" value="NC_017964.1"/>
</dbReference>
<dbReference type="KEGG" id="aka:TKWG_15550"/>
<proteinExistence type="predicted"/>
<feature type="transmembrane region" description="Helical" evidence="1">
    <location>
        <begin position="12"/>
        <end position="34"/>
    </location>
</feature>
<reference evidence="3" key="2">
    <citation type="journal article" date="2013" name="PLoS ONE">
        <title>Genome implosion elicits host-confinement in Alcaligenaceae: evidence from the comparative genomics of Tetrathiobacter kashmirensis, a pathogen in the making.</title>
        <authorList>
            <person name="Ghosh W."/>
            <person name="Alam M."/>
            <person name="Roy C."/>
            <person name="Pyne P."/>
            <person name="George A."/>
            <person name="Chakraborty R."/>
            <person name="Majumder S."/>
            <person name="Agarwal A."/>
            <person name="Chakraborty S."/>
            <person name="Majumdar S."/>
            <person name="Gupta S.K."/>
        </authorList>
    </citation>
    <scope>NUCLEOTIDE SEQUENCE [LARGE SCALE GENOMIC DNA]</scope>
    <source>
        <strain evidence="3">WT001</strain>
    </source>
</reference>
<evidence type="ECO:0000256" key="1">
    <source>
        <dbReference type="SAM" id="Phobius"/>
    </source>
</evidence>
<dbReference type="AlphaFoldDB" id="I3UDL7"/>
<dbReference type="InterPro" id="IPR038766">
    <property type="entry name" value="Membrane_comp_ABC_pdt"/>
</dbReference>
<name>I3UDL7_ADVKW</name>
<dbReference type="GO" id="GO:0005886">
    <property type="term" value="C:plasma membrane"/>
    <property type="evidence" value="ECO:0007669"/>
    <property type="project" value="TreeGrafter"/>
</dbReference>
<reference evidence="2 3" key="1">
    <citation type="journal article" date="2011" name="J. Bacteriol.">
        <title>Whole-genome shotgun sequencing of the sulfur-oxidizing chemoautotroph Tetrathiobacter kashmirensis.</title>
        <authorList>
            <person name="Ghosh W."/>
            <person name="George A."/>
            <person name="Agarwal A."/>
            <person name="Raj P."/>
            <person name="Alam M."/>
            <person name="Pyne P."/>
            <person name="Das Gupta S.K."/>
        </authorList>
    </citation>
    <scope>NUCLEOTIDE SEQUENCE [LARGE SCALE GENOMIC DNA]</scope>
    <source>
        <strain evidence="2 3">WT001</strain>
    </source>
</reference>
<dbReference type="HOGENOM" id="CLU_968660_0_0_4"/>
<keyword evidence="3" id="KW-1185">Reference proteome</keyword>
<organism evidence="2 3">
    <name type="scientific">Advenella kashmirensis (strain DSM 17095 / LMG 22695 / WT001)</name>
    <name type="common">Tetrathiobacter kashmirensis</name>
    <dbReference type="NCBI Taxonomy" id="1036672"/>
    <lineage>
        <taxon>Bacteria</taxon>
        <taxon>Pseudomonadati</taxon>
        <taxon>Pseudomonadota</taxon>
        <taxon>Betaproteobacteria</taxon>
        <taxon>Burkholderiales</taxon>
        <taxon>Alcaligenaceae</taxon>
    </lineage>
</organism>
<dbReference type="STRING" id="1036672.TKWG_15550"/>
<dbReference type="PANTHER" id="PTHR30287:SF1">
    <property type="entry name" value="INNER MEMBRANE PROTEIN"/>
    <property type="match status" value="1"/>
</dbReference>
<keyword evidence="1" id="KW-1133">Transmembrane helix</keyword>
<gene>
    <name evidence="2" type="ordered locus">TKWG_15550</name>
</gene>
<dbReference type="PANTHER" id="PTHR30287">
    <property type="entry name" value="MEMBRANE COMPONENT OF PREDICTED ABC SUPERFAMILY METABOLITE UPTAKE TRANSPORTER"/>
    <property type="match status" value="1"/>
</dbReference>
<keyword evidence="1" id="KW-0812">Transmembrane</keyword>
<dbReference type="EMBL" id="CP003555">
    <property type="protein sequence ID" value="AFK63105.1"/>
    <property type="molecule type" value="Genomic_DNA"/>
</dbReference>
<accession>I3UDL7</accession>